<dbReference type="Gene3D" id="3.20.20.70">
    <property type="entry name" value="Aldolase class I"/>
    <property type="match status" value="1"/>
</dbReference>
<dbReference type="EMBL" id="JADBEC010000002">
    <property type="protein sequence ID" value="MBE1509049.1"/>
    <property type="molecule type" value="Genomic_DNA"/>
</dbReference>
<evidence type="ECO:0000256" key="3">
    <source>
        <dbReference type="ARBA" id="ARBA00007592"/>
    </source>
</evidence>
<dbReference type="InterPro" id="IPR013785">
    <property type="entry name" value="Aldolase_TIM"/>
</dbReference>
<protein>
    <recommendedName>
        <fullName evidence="5">Probable 5-dehydro-4-deoxyglucarate dehydratase</fullName>
        <ecNumber evidence="5">4.2.1.41</ecNumber>
    </recommendedName>
    <alternativeName>
        <fullName evidence="5">5-keto-4-deoxy-glucarate dehydratase</fullName>
        <shortName evidence="5">KDGDH</shortName>
    </alternativeName>
</protein>
<dbReference type="NCBIfam" id="TIGR03249">
    <property type="entry name" value="KdgD"/>
    <property type="match status" value="1"/>
</dbReference>
<gene>
    <name evidence="7" type="ORF">H4W29_006294</name>
</gene>
<dbReference type="GO" id="GO:0047448">
    <property type="term" value="F:5-dehydro-4-deoxyglucarate dehydratase activity"/>
    <property type="evidence" value="ECO:0007669"/>
    <property type="project" value="UniProtKB-EC"/>
</dbReference>
<dbReference type="EC" id="4.2.1.41" evidence="5"/>
<evidence type="ECO:0000256" key="4">
    <source>
        <dbReference type="ARBA" id="ARBA00023239"/>
    </source>
</evidence>
<keyword evidence="8" id="KW-1185">Reference proteome</keyword>
<evidence type="ECO:0000313" key="8">
    <source>
        <dbReference type="Proteomes" id="UP000620262"/>
    </source>
</evidence>
<dbReference type="HAMAP" id="MF_00694">
    <property type="entry name" value="KDGDH"/>
    <property type="match status" value="1"/>
</dbReference>
<dbReference type="InterPro" id="IPR002220">
    <property type="entry name" value="DapA-like"/>
</dbReference>
<comment type="similarity">
    <text evidence="3 5 6">Belongs to the DapA family.</text>
</comment>
<evidence type="ECO:0000256" key="2">
    <source>
        <dbReference type="ARBA" id="ARBA00004983"/>
    </source>
</evidence>
<organism evidence="7 8">
    <name type="scientific">Rhizobium viscosum</name>
    <name type="common">Arthrobacter viscosus</name>
    <dbReference type="NCBI Taxonomy" id="1673"/>
    <lineage>
        <taxon>Bacteria</taxon>
        <taxon>Pseudomonadati</taxon>
        <taxon>Pseudomonadota</taxon>
        <taxon>Alphaproteobacteria</taxon>
        <taxon>Hyphomicrobiales</taxon>
        <taxon>Rhizobiaceae</taxon>
        <taxon>Rhizobium/Agrobacterium group</taxon>
        <taxon>Rhizobium</taxon>
    </lineage>
</organism>
<dbReference type="SMART" id="SM01130">
    <property type="entry name" value="DHDPS"/>
    <property type="match status" value="1"/>
</dbReference>
<name>A0ABR9J0R6_RHIVS</name>
<comment type="catalytic activity">
    <reaction evidence="1 5">
        <text>5-dehydro-4-deoxy-D-glucarate + H(+) = 2,5-dioxopentanoate + CO2 + H2O</text>
        <dbReference type="Rhea" id="RHEA:24608"/>
        <dbReference type="ChEBI" id="CHEBI:15377"/>
        <dbReference type="ChEBI" id="CHEBI:15378"/>
        <dbReference type="ChEBI" id="CHEBI:16526"/>
        <dbReference type="ChEBI" id="CHEBI:42819"/>
        <dbReference type="ChEBI" id="CHEBI:58136"/>
        <dbReference type="EC" id="4.2.1.41"/>
    </reaction>
</comment>
<dbReference type="PIRSF" id="PIRSF001365">
    <property type="entry name" value="DHDPS"/>
    <property type="match status" value="1"/>
</dbReference>
<dbReference type="PANTHER" id="PTHR12128">
    <property type="entry name" value="DIHYDRODIPICOLINATE SYNTHASE"/>
    <property type="match status" value="1"/>
</dbReference>
<dbReference type="InterPro" id="IPR017655">
    <property type="entry name" value="Dehydro-deoxyglucarate_dehyd"/>
</dbReference>
<comment type="pathway">
    <text evidence="2 5">Carbohydrate acid metabolism; D-glucarate degradation; 2,5-dioxopentanoate from D-glucarate: step 2/2.</text>
</comment>
<dbReference type="PANTHER" id="PTHR12128:SF19">
    <property type="entry name" value="5-DEHYDRO-4-DEOXYGLUCARATE DEHYDRATASE 2-RELATED"/>
    <property type="match status" value="1"/>
</dbReference>
<dbReference type="NCBIfam" id="NF002958">
    <property type="entry name" value="PRK03620.1"/>
    <property type="match status" value="1"/>
</dbReference>
<evidence type="ECO:0000313" key="7">
    <source>
        <dbReference type="EMBL" id="MBE1509049.1"/>
    </source>
</evidence>
<evidence type="ECO:0000256" key="1">
    <source>
        <dbReference type="ARBA" id="ARBA00001446"/>
    </source>
</evidence>
<sequence length="307" mass="32665">MDPNAIKKAVGDGLLSFPVTHFDSENKFNEAAYRDHVNWLAGFDASALFAAGGTGEFFSLNPAEIPSVIRAAKAAAGKTPIISGTGYGTSLAIDIARAAEKAGADGLLLLPPYLMFAEQAGLVAHVKAVCQSVGIGVIVYNRDNAILSADSIAQLCDACPNLIGFKDGVGDVDRVIEITTKIGDRLVYVGGMPTHEVYAQAYFAAGVTTYSSAVFNFVPALSQRFYKALRAGDQKTVDQILKDFFFPFVALRNRKKGYAVSIIKAGLQVIGRDPGTVRAPLTNLTDEELSVLRSIVEANDQARLAAE</sequence>
<evidence type="ECO:0000256" key="5">
    <source>
        <dbReference type="HAMAP-Rule" id="MF_00694"/>
    </source>
</evidence>
<dbReference type="Pfam" id="PF00701">
    <property type="entry name" value="DHDPS"/>
    <property type="match status" value="1"/>
</dbReference>
<proteinExistence type="inferred from homology"/>
<reference evidence="7 8" key="1">
    <citation type="submission" date="2020-10" db="EMBL/GenBank/DDBJ databases">
        <title>Sequencing the genomes of 1000 actinobacteria strains.</title>
        <authorList>
            <person name="Klenk H.-P."/>
        </authorList>
    </citation>
    <scope>NUCLEOTIDE SEQUENCE [LARGE SCALE GENOMIC DNA]</scope>
    <source>
        <strain evidence="7 8">DSM 7307</strain>
    </source>
</reference>
<accession>A0ABR9J0R6</accession>
<dbReference type="RefSeq" id="WP_192732561.1">
    <property type="nucleotide sequence ID" value="NZ_BAAAVL010000004.1"/>
</dbReference>
<evidence type="ECO:0000256" key="6">
    <source>
        <dbReference type="PIRNR" id="PIRNR001365"/>
    </source>
</evidence>
<comment type="caution">
    <text evidence="7">The sequence shown here is derived from an EMBL/GenBank/DDBJ whole genome shotgun (WGS) entry which is preliminary data.</text>
</comment>
<dbReference type="SUPFAM" id="SSF51569">
    <property type="entry name" value="Aldolase"/>
    <property type="match status" value="1"/>
</dbReference>
<dbReference type="CDD" id="cd00951">
    <property type="entry name" value="KDGDH"/>
    <property type="match status" value="1"/>
</dbReference>
<keyword evidence="4 5" id="KW-0456">Lyase</keyword>
<dbReference type="Proteomes" id="UP000620262">
    <property type="component" value="Unassembled WGS sequence"/>
</dbReference>